<dbReference type="InterPro" id="IPR017452">
    <property type="entry name" value="GPCR_Rhodpsn_7TM"/>
</dbReference>
<feature type="domain" description="G-protein coupled receptors family 1 profile" evidence="10">
    <location>
        <begin position="364"/>
        <end position="541"/>
    </location>
</feature>
<evidence type="ECO:0000256" key="4">
    <source>
        <dbReference type="ARBA" id="ARBA00022989"/>
    </source>
</evidence>
<keyword evidence="5" id="KW-0297">G-protein coupled receptor</keyword>
<dbReference type="SUPFAM" id="SSF81321">
    <property type="entry name" value="Family A G protein-coupled receptor-like"/>
    <property type="match status" value="2"/>
</dbReference>
<feature type="transmembrane region" description="Helical" evidence="9">
    <location>
        <begin position="385"/>
        <end position="405"/>
    </location>
</feature>
<feature type="transmembrane region" description="Helical" evidence="9">
    <location>
        <begin position="145"/>
        <end position="166"/>
    </location>
</feature>
<evidence type="ECO:0000256" key="7">
    <source>
        <dbReference type="ARBA" id="ARBA00023170"/>
    </source>
</evidence>
<dbReference type="Pfam" id="PF00001">
    <property type="entry name" value="7tm_1"/>
    <property type="match status" value="2"/>
</dbReference>
<feature type="transmembrane region" description="Helical" evidence="9">
    <location>
        <begin position="351"/>
        <end position="373"/>
    </location>
</feature>
<keyword evidence="8" id="KW-0807">Transducer</keyword>
<feature type="transmembrane region" description="Helical" evidence="9">
    <location>
        <begin position="186"/>
        <end position="210"/>
    </location>
</feature>
<dbReference type="PROSITE" id="PS50262">
    <property type="entry name" value="G_PROTEIN_RECEP_F1_2"/>
    <property type="match status" value="2"/>
</dbReference>
<keyword evidence="12" id="KW-1185">Reference proteome</keyword>
<dbReference type="Proteomes" id="UP001159405">
    <property type="component" value="Unassembled WGS sequence"/>
</dbReference>
<gene>
    <name evidence="11" type="ORF">PLOB_00013761</name>
</gene>
<evidence type="ECO:0000256" key="6">
    <source>
        <dbReference type="ARBA" id="ARBA00023136"/>
    </source>
</evidence>
<protein>
    <recommendedName>
        <fullName evidence="10">G-protein coupled receptors family 1 profile domain-containing protein</fullName>
    </recommendedName>
</protein>
<keyword evidence="3 9" id="KW-0812">Transmembrane</keyword>
<keyword evidence="4 9" id="KW-1133">Transmembrane helix</keyword>
<name>A0ABN8NFP8_9CNID</name>
<dbReference type="EMBL" id="CALNXK010000018">
    <property type="protein sequence ID" value="CAH3105586.1"/>
    <property type="molecule type" value="Genomic_DNA"/>
</dbReference>
<feature type="transmembrane region" description="Helical" evidence="9">
    <location>
        <begin position="65"/>
        <end position="85"/>
    </location>
</feature>
<evidence type="ECO:0000256" key="8">
    <source>
        <dbReference type="ARBA" id="ARBA00023224"/>
    </source>
</evidence>
<evidence type="ECO:0000256" key="2">
    <source>
        <dbReference type="ARBA" id="ARBA00010663"/>
    </source>
</evidence>
<feature type="transmembrane region" description="Helical" evidence="9">
    <location>
        <begin position="465"/>
        <end position="485"/>
    </location>
</feature>
<keyword evidence="6 9" id="KW-0472">Membrane</keyword>
<feature type="transmembrane region" description="Helical" evidence="9">
    <location>
        <begin position="425"/>
        <end position="444"/>
    </location>
</feature>
<evidence type="ECO:0000256" key="9">
    <source>
        <dbReference type="SAM" id="Phobius"/>
    </source>
</evidence>
<sequence length="541" mass="61742">MSSNSSASTENSTQESHESYDVNVYTKALKLTLYAVIFLVSAIGNILVCIVIMKRRKMKTVTNYFILNLAFADLTLTLICIPFDIPVQEMNYKWPYGSFMCKILYPLQTMSLFASVFTLTAVSLTRYWAILYPLRRQLSTTNAKWLIVIIWLLSIVPVSPYISVLRIGNTTGVCDEFWSSNNDRKIYTVVLFVAEYIIPLSIIAAAYTSIGRELGKKNKTGLENKFLQNAQSEEASKVIRMLIAVTILFAVCVLPTNIMWLWLDFGNAEEQFAHFWELVAFCNILTFANSAANPVCYTITNMNYRKEILNLLRSNIFSNFTTAEDSSTSTENSTQESHESNVNVFTKALKLTLYAVIFLVSAIGNILVCIVFMKRTKMKTVSNYFILNLAFADLTLTLICIPFDIPVQEMNYKWPYGSFMCNILYPLQTMSLFASVFTLTAVSLTRYWAILYPLRRQLSTTNAKWLMVIIWLLSIVPVSPYISVLRIGKTGSCDEYWSSDNDRKIYTVVLFVAEYVIPLNIIAAAYTSIRRELRKKKQNWS</sequence>
<dbReference type="PRINTS" id="PR01012">
    <property type="entry name" value="NRPEPTIDEYR"/>
</dbReference>
<comment type="similarity">
    <text evidence="2">Belongs to the G-protein coupled receptor 1 family.</text>
</comment>
<evidence type="ECO:0000313" key="11">
    <source>
        <dbReference type="EMBL" id="CAH3105586.1"/>
    </source>
</evidence>
<keyword evidence="7" id="KW-0675">Receptor</keyword>
<evidence type="ECO:0000256" key="5">
    <source>
        <dbReference type="ARBA" id="ARBA00023040"/>
    </source>
</evidence>
<dbReference type="Gene3D" id="1.20.1070.10">
    <property type="entry name" value="Rhodopsin 7-helix transmembrane proteins"/>
    <property type="match status" value="2"/>
</dbReference>
<feature type="transmembrane region" description="Helical" evidence="9">
    <location>
        <begin position="105"/>
        <end position="124"/>
    </location>
</feature>
<feature type="domain" description="G-protein coupled receptors family 1 profile" evidence="10">
    <location>
        <begin position="44"/>
        <end position="297"/>
    </location>
</feature>
<feature type="transmembrane region" description="Helical" evidence="9">
    <location>
        <begin position="31"/>
        <end position="53"/>
    </location>
</feature>
<evidence type="ECO:0000256" key="1">
    <source>
        <dbReference type="ARBA" id="ARBA00004141"/>
    </source>
</evidence>
<feature type="transmembrane region" description="Helical" evidence="9">
    <location>
        <begin position="505"/>
        <end position="529"/>
    </location>
</feature>
<comment type="subcellular location">
    <subcellularLocation>
        <location evidence="1">Membrane</location>
        <topology evidence="1">Multi-pass membrane protein</topology>
    </subcellularLocation>
</comment>
<proteinExistence type="inferred from homology"/>
<organism evidence="11 12">
    <name type="scientific">Porites lobata</name>
    <dbReference type="NCBI Taxonomy" id="104759"/>
    <lineage>
        <taxon>Eukaryota</taxon>
        <taxon>Metazoa</taxon>
        <taxon>Cnidaria</taxon>
        <taxon>Anthozoa</taxon>
        <taxon>Hexacorallia</taxon>
        <taxon>Scleractinia</taxon>
        <taxon>Fungiina</taxon>
        <taxon>Poritidae</taxon>
        <taxon>Porites</taxon>
    </lineage>
</organism>
<reference evidence="11 12" key="1">
    <citation type="submission" date="2022-05" db="EMBL/GenBank/DDBJ databases">
        <authorList>
            <consortium name="Genoscope - CEA"/>
            <person name="William W."/>
        </authorList>
    </citation>
    <scope>NUCLEOTIDE SEQUENCE [LARGE SCALE GENOMIC DNA]</scope>
</reference>
<comment type="caution">
    <text evidence="11">The sequence shown here is derived from an EMBL/GenBank/DDBJ whole genome shotgun (WGS) entry which is preliminary data.</text>
</comment>
<dbReference type="PRINTS" id="PR00237">
    <property type="entry name" value="GPCRRHODOPSN"/>
</dbReference>
<dbReference type="InterPro" id="IPR000276">
    <property type="entry name" value="GPCR_Rhodpsn"/>
</dbReference>
<evidence type="ECO:0000313" key="12">
    <source>
        <dbReference type="Proteomes" id="UP001159405"/>
    </source>
</evidence>
<evidence type="ECO:0000259" key="10">
    <source>
        <dbReference type="PROSITE" id="PS50262"/>
    </source>
</evidence>
<evidence type="ECO:0000256" key="3">
    <source>
        <dbReference type="ARBA" id="ARBA00022692"/>
    </source>
</evidence>
<dbReference type="PANTHER" id="PTHR45695">
    <property type="entry name" value="LEUCOKININ RECEPTOR-RELATED"/>
    <property type="match status" value="1"/>
</dbReference>
<dbReference type="PANTHER" id="PTHR45695:SF9">
    <property type="entry name" value="LEUCOKININ RECEPTOR"/>
    <property type="match status" value="1"/>
</dbReference>
<dbReference type="InterPro" id="IPR000611">
    <property type="entry name" value="NPY_rcpt"/>
</dbReference>
<feature type="transmembrane region" description="Helical" evidence="9">
    <location>
        <begin position="241"/>
        <end position="263"/>
    </location>
</feature>
<accession>A0ABN8NFP8</accession>